<dbReference type="Gene3D" id="3.50.50.60">
    <property type="entry name" value="FAD/NAD(P)-binding domain"/>
    <property type="match status" value="1"/>
</dbReference>
<evidence type="ECO:0000313" key="3">
    <source>
        <dbReference type="EMBL" id="TYO61060.1"/>
    </source>
</evidence>
<dbReference type="PANTHER" id="PTHR13847">
    <property type="entry name" value="SARCOSINE DEHYDROGENASE-RELATED"/>
    <property type="match status" value="1"/>
</dbReference>
<dbReference type="InterPro" id="IPR006076">
    <property type="entry name" value="FAD-dep_OxRdtase"/>
</dbReference>
<protein>
    <submittedName>
        <fullName evidence="3">FAD-binding oxidoreductase</fullName>
    </submittedName>
</protein>
<comment type="caution">
    <text evidence="3">The sequence shown here is derived from an EMBL/GenBank/DDBJ whole genome shotgun (WGS) entry which is preliminary data.</text>
</comment>
<reference evidence="3 4" key="1">
    <citation type="submission" date="2019-08" db="EMBL/GenBank/DDBJ databases">
        <title>Bradyrhizobium hipponensis sp. nov., a rhizobium isolated from a Lupinus angustifolius root nodule in Tunisia.</title>
        <authorList>
            <person name="Off K."/>
            <person name="Rejili M."/>
            <person name="Mars M."/>
            <person name="Brachmann A."/>
            <person name="Marin M."/>
        </authorList>
    </citation>
    <scope>NUCLEOTIDE SEQUENCE [LARGE SCALE GENOMIC DNA]</scope>
    <source>
        <strain evidence="4">aSej3</strain>
    </source>
</reference>
<evidence type="ECO:0000256" key="1">
    <source>
        <dbReference type="ARBA" id="ARBA00023002"/>
    </source>
</evidence>
<keyword evidence="1" id="KW-0560">Oxidoreductase</keyword>
<dbReference type="Proteomes" id="UP000324797">
    <property type="component" value="Unassembled WGS sequence"/>
</dbReference>
<dbReference type="GO" id="GO:0016491">
    <property type="term" value="F:oxidoreductase activity"/>
    <property type="evidence" value="ECO:0007669"/>
    <property type="project" value="UniProtKB-KW"/>
</dbReference>
<gene>
    <name evidence="3" type="ORF">FXV83_40320</name>
</gene>
<dbReference type="Gene3D" id="3.30.9.10">
    <property type="entry name" value="D-Amino Acid Oxidase, subunit A, domain 2"/>
    <property type="match status" value="1"/>
</dbReference>
<dbReference type="GO" id="GO:0005737">
    <property type="term" value="C:cytoplasm"/>
    <property type="evidence" value="ECO:0007669"/>
    <property type="project" value="TreeGrafter"/>
</dbReference>
<name>A0A5S4Y9F3_9BRAD</name>
<dbReference type="Pfam" id="PF01266">
    <property type="entry name" value="DAO"/>
    <property type="match status" value="1"/>
</dbReference>
<dbReference type="EMBL" id="VSTH01000221">
    <property type="protein sequence ID" value="TYO61060.1"/>
    <property type="molecule type" value="Genomic_DNA"/>
</dbReference>
<accession>A0A5S4Y9F3</accession>
<proteinExistence type="predicted"/>
<dbReference type="SUPFAM" id="SSF51905">
    <property type="entry name" value="FAD/NAD(P)-binding domain"/>
    <property type="match status" value="1"/>
</dbReference>
<sequence>MLVAVLGAGIMGASLAIHLARNDVTVLLFDDVGAGSGATRPSFDCLDFFTGATSDDMRFRSEALHYQAELSGQIGLADAVRRTGTLRWSTKVRQNRKLIQAARMAEALGRTVEYLSRNDALILEPNLSIVGCPEVIVRVPQEGWLDSVHFTKRLIDIAVDTRLTHCIFEKCKRMEPLNHGVELWTDRTSYFVDAVVLAGSGGINLLLEEFACAPLANEMLEVLTLLRYIGPPIKHVVFANHTHFRANEHSLVIRNAFDRASIRDPGVAIRAAGESVSSVRRELKRARFEDFFSVQIGSRPVSEDGYPIVGRLPGLPRMFVATTQADITLAPYIALLLSTEIAEDASCEALDPFRPDRFI</sequence>
<organism evidence="3 4">
    <name type="scientific">Bradyrhizobium hipponense</name>
    <dbReference type="NCBI Taxonomy" id="2605638"/>
    <lineage>
        <taxon>Bacteria</taxon>
        <taxon>Pseudomonadati</taxon>
        <taxon>Pseudomonadota</taxon>
        <taxon>Alphaproteobacteria</taxon>
        <taxon>Hyphomicrobiales</taxon>
        <taxon>Nitrobacteraceae</taxon>
        <taxon>Bradyrhizobium</taxon>
    </lineage>
</organism>
<evidence type="ECO:0000259" key="2">
    <source>
        <dbReference type="Pfam" id="PF01266"/>
    </source>
</evidence>
<dbReference type="InterPro" id="IPR036188">
    <property type="entry name" value="FAD/NAD-bd_sf"/>
</dbReference>
<dbReference type="PANTHER" id="PTHR13847:SF289">
    <property type="entry name" value="GLYCINE OXIDASE"/>
    <property type="match status" value="1"/>
</dbReference>
<dbReference type="AlphaFoldDB" id="A0A5S4Y9F3"/>
<evidence type="ECO:0000313" key="4">
    <source>
        <dbReference type="Proteomes" id="UP000324797"/>
    </source>
</evidence>
<dbReference type="RefSeq" id="WP_148745592.1">
    <property type="nucleotide sequence ID" value="NZ_VSTH01000221.1"/>
</dbReference>
<keyword evidence="4" id="KW-1185">Reference proteome</keyword>
<feature type="domain" description="FAD dependent oxidoreductase" evidence="2">
    <location>
        <begin position="3"/>
        <end position="337"/>
    </location>
</feature>